<sequence>MHDSVFSFYLRNHRVNGYTEPGLAMFYGEQLLKGLEALPPETGQKRIALAAGLLRQALLLNPFDKVLRGVVNQLANPAPASEIYTAWLGACNKVLDGTNDVFVGEALEQAEEWKRDETLLRNTALNHESLCLRHACLVKLWELGNLPYFTDAACAIASSEAGPLISGFYAFAALAAGEPALCEGLLSRALINPLTLNLKAERAASAGDTVTARSLLLRSLDALPVQTHLLLRLHELQAAPQPASLDALASDKRVSVLFYTWNKLDVTMDTLRSLLESDIGNAHIALLNNGSTAFTQDDFAAAVAGVAQGREVEVVQLPVNIGAPAARNWLWQMESSRASDYTAFLDDDVYLPKNWLRCFLQDAAEFPEATVIGPRVVNPGTIPTIQYVARFFSQTANNMIRFTNNAPLFMDMQQYTYRRPCLSVMGCCHLFNRSACESLNVPGFDVRFTPSQVDDLEHDIQVWLSGGTVLYDGRVCVVHRQDAGRAAPRTEAGWGHVWGNHMKMEMKISGESLAQVDRQVQALDDAFFRQCVHEALPELTPRTKTFFAQCGLLG</sequence>
<name>A0A7J0BDT0_9BACT</name>
<organism evidence="2 3">
    <name type="scientific">Desulfovibrio subterraneus</name>
    <dbReference type="NCBI Taxonomy" id="2718620"/>
    <lineage>
        <taxon>Bacteria</taxon>
        <taxon>Pseudomonadati</taxon>
        <taxon>Thermodesulfobacteriota</taxon>
        <taxon>Desulfovibrionia</taxon>
        <taxon>Desulfovibrionales</taxon>
        <taxon>Desulfovibrionaceae</taxon>
        <taxon>Desulfovibrio</taxon>
    </lineage>
</organism>
<dbReference type="Proteomes" id="UP000503840">
    <property type="component" value="Unassembled WGS sequence"/>
</dbReference>
<comment type="caution">
    <text evidence="2">The sequence shown here is derived from an EMBL/GenBank/DDBJ whole genome shotgun (WGS) entry which is preliminary data.</text>
</comment>
<dbReference type="Gene3D" id="3.90.550.10">
    <property type="entry name" value="Spore Coat Polysaccharide Biosynthesis Protein SpsA, Chain A"/>
    <property type="match status" value="1"/>
</dbReference>
<feature type="domain" description="Glycosyltransferase 2-like" evidence="1">
    <location>
        <begin position="255"/>
        <end position="437"/>
    </location>
</feature>
<dbReference type="InterPro" id="IPR029044">
    <property type="entry name" value="Nucleotide-diphossugar_trans"/>
</dbReference>
<dbReference type="InterPro" id="IPR001173">
    <property type="entry name" value="Glyco_trans_2-like"/>
</dbReference>
<dbReference type="SUPFAM" id="SSF53448">
    <property type="entry name" value="Nucleotide-diphospho-sugar transferases"/>
    <property type="match status" value="1"/>
</dbReference>
<keyword evidence="2" id="KW-0808">Transferase</keyword>
<dbReference type="PANTHER" id="PTHR43179">
    <property type="entry name" value="RHAMNOSYLTRANSFERASE WBBL"/>
    <property type="match status" value="1"/>
</dbReference>
<dbReference type="EMBL" id="BLVO01000001">
    <property type="protein sequence ID" value="GFM31678.1"/>
    <property type="molecule type" value="Genomic_DNA"/>
</dbReference>
<dbReference type="PANTHER" id="PTHR43179:SF7">
    <property type="entry name" value="RHAMNOSYLTRANSFERASE WBBL"/>
    <property type="match status" value="1"/>
</dbReference>
<accession>A0A7J0BDT0</accession>
<keyword evidence="3" id="KW-1185">Reference proteome</keyword>
<proteinExistence type="predicted"/>
<protein>
    <submittedName>
        <fullName evidence="2">Glycosyl transferase family 2</fullName>
    </submittedName>
</protein>
<evidence type="ECO:0000313" key="2">
    <source>
        <dbReference type="EMBL" id="GFM31678.1"/>
    </source>
</evidence>
<dbReference type="GO" id="GO:0016740">
    <property type="term" value="F:transferase activity"/>
    <property type="evidence" value="ECO:0007669"/>
    <property type="project" value="UniProtKB-KW"/>
</dbReference>
<dbReference type="AlphaFoldDB" id="A0A7J0BDT0"/>
<evidence type="ECO:0000313" key="3">
    <source>
        <dbReference type="Proteomes" id="UP000503840"/>
    </source>
</evidence>
<gene>
    <name evidence="2" type="ORF">DSM101010T_00430</name>
</gene>
<reference evidence="2 3" key="1">
    <citation type="submission" date="2020-05" db="EMBL/GenBank/DDBJ databases">
        <title>Draft genome sequence of Desulfovibrio sp. strain HN2T.</title>
        <authorList>
            <person name="Ueno A."/>
            <person name="Tamazawa S."/>
            <person name="Tamamura S."/>
            <person name="Murakami T."/>
            <person name="Kiyama T."/>
            <person name="Inomata H."/>
            <person name="Amano Y."/>
            <person name="Miyakawa K."/>
            <person name="Tamaki H."/>
            <person name="Naganuma T."/>
            <person name="Kaneko K."/>
        </authorList>
    </citation>
    <scope>NUCLEOTIDE SEQUENCE [LARGE SCALE GENOMIC DNA]</scope>
    <source>
        <strain evidence="2 3">HN2</strain>
    </source>
</reference>
<dbReference type="Pfam" id="PF00535">
    <property type="entry name" value="Glycos_transf_2"/>
    <property type="match status" value="1"/>
</dbReference>
<evidence type="ECO:0000259" key="1">
    <source>
        <dbReference type="Pfam" id="PF00535"/>
    </source>
</evidence>